<proteinExistence type="predicted"/>
<feature type="transmembrane region" description="Helical" evidence="1">
    <location>
        <begin position="21"/>
        <end position="39"/>
    </location>
</feature>
<keyword evidence="1" id="KW-1133">Transmembrane helix</keyword>
<keyword evidence="1" id="KW-0812">Transmembrane</keyword>
<evidence type="ECO:0000256" key="1">
    <source>
        <dbReference type="SAM" id="Phobius"/>
    </source>
</evidence>
<organism evidence="2 3">
    <name type="scientific">Rhizopogon vinicolor AM-OR11-026</name>
    <dbReference type="NCBI Taxonomy" id="1314800"/>
    <lineage>
        <taxon>Eukaryota</taxon>
        <taxon>Fungi</taxon>
        <taxon>Dikarya</taxon>
        <taxon>Basidiomycota</taxon>
        <taxon>Agaricomycotina</taxon>
        <taxon>Agaricomycetes</taxon>
        <taxon>Agaricomycetidae</taxon>
        <taxon>Boletales</taxon>
        <taxon>Suillineae</taxon>
        <taxon>Rhizopogonaceae</taxon>
        <taxon>Rhizopogon</taxon>
    </lineage>
</organism>
<reference evidence="2 3" key="1">
    <citation type="submission" date="2016-06" db="EMBL/GenBank/DDBJ databases">
        <title>Comparative genomics of the ectomycorrhizal sister species Rhizopogon vinicolor and Rhizopogon vesiculosus (Basidiomycota: Boletales) reveals a divergence of the mating type B locus.</title>
        <authorList>
            <consortium name="DOE Joint Genome Institute"/>
            <person name="Mujic A.B."/>
            <person name="Kuo A."/>
            <person name="Tritt A."/>
            <person name="Lipzen A."/>
            <person name="Chen C."/>
            <person name="Johnson J."/>
            <person name="Sharma A."/>
            <person name="Barry K."/>
            <person name="Grigoriev I.V."/>
            <person name="Spatafora J.W."/>
        </authorList>
    </citation>
    <scope>NUCLEOTIDE SEQUENCE [LARGE SCALE GENOMIC DNA]</scope>
    <source>
        <strain evidence="2 3">AM-OR11-026</strain>
    </source>
</reference>
<keyword evidence="3" id="KW-1185">Reference proteome</keyword>
<keyword evidence="1" id="KW-0472">Membrane</keyword>
<feature type="transmembrane region" description="Helical" evidence="1">
    <location>
        <begin position="45"/>
        <end position="70"/>
    </location>
</feature>
<dbReference type="InParanoid" id="A0A1B7MIY2"/>
<sequence>MMANLVDKMDVGPIAKPNRTLVVGLLMLAVITGTVSALSRPVAPIVVPIVASAVLAKWVYDVYQLSYVLAAYRKTRITERAQSRGAAALYSLHRGFNAHPTSALSIV</sequence>
<accession>A0A1B7MIY2</accession>
<protein>
    <submittedName>
        <fullName evidence="2">Uncharacterized protein</fullName>
    </submittedName>
</protein>
<evidence type="ECO:0000313" key="3">
    <source>
        <dbReference type="Proteomes" id="UP000092154"/>
    </source>
</evidence>
<dbReference type="AlphaFoldDB" id="A0A1B7MIY2"/>
<dbReference type="Proteomes" id="UP000092154">
    <property type="component" value="Unassembled WGS sequence"/>
</dbReference>
<evidence type="ECO:0000313" key="2">
    <source>
        <dbReference type="EMBL" id="OAX32538.1"/>
    </source>
</evidence>
<name>A0A1B7MIY2_9AGAM</name>
<gene>
    <name evidence="2" type="ORF">K503DRAFT_600078</name>
</gene>
<dbReference type="EMBL" id="KV448981">
    <property type="protein sequence ID" value="OAX32538.1"/>
    <property type="molecule type" value="Genomic_DNA"/>
</dbReference>
<dbReference type="OrthoDB" id="391988at2759"/>